<dbReference type="Gene3D" id="2.40.360.20">
    <property type="match status" value="1"/>
</dbReference>
<dbReference type="EMBL" id="AP024355">
    <property type="protein sequence ID" value="BCR03436.1"/>
    <property type="molecule type" value="Genomic_DNA"/>
</dbReference>
<reference evidence="1 2" key="2">
    <citation type="journal article" date="2021" name="Int. J. Syst. Evol. Microbiol.">
        <title>Isolation and Polyphasic Characterization of Desulfuromonas versatilis sp. Nov., an Electrogenic Bacteria Capable of Versatile Metabolism Isolated from a Graphene Oxide-Reducing Enrichment Culture.</title>
        <authorList>
            <person name="Xie L."/>
            <person name="Yoshida N."/>
            <person name="Ishii S."/>
            <person name="Meng L."/>
        </authorList>
    </citation>
    <scope>NUCLEOTIDE SEQUENCE [LARGE SCALE GENOMIC DNA]</scope>
    <source>
        <strain evidence="1 2">NIT-T3</strain>
    </source>
</reference>
<evidence type="ECO:0008006" key="3">
    <source>
        <dbReference type="Google" id="ProtNLM"/>
    </source>
</evidence>
<keyword evidence="2" id="KW-1185">Reference proteome</keyword>
<name>A0ABM8HP74_9BACT</name>
<protein>
    <recommendedName>
        <fullName evidence="3">Lipoprotein</fullName>
    </recommendedName>
</protein>
<evidence type="ECO:0000313" key="2">
    <source>
        <dbReference type="Proteomes" id="UP001319827"/>
    </source>
</evidence>
<gene>
    <name evidence="1" type="ORF">DESUT3_05050</name>
</gene>
<sequence length="257" mass="26967">MAKISTGWGYRLWIFLLCLPLAACGGGGGGGGGGGPADYFPFAQGNTWSFAGTIEEVDPELGTSSASFANQATISGTTPIQGLDVSIFRETNPFNGGVVEEMLLFKDAEGVVNFGNTDPLDTLTPQLVPYDLIRFPLTAGSSFQQLQLSGLNLGEDLDGDGTAETADVDSLVRLVGFEAVSVPAGNFADCARVETDTTITAILSSDGSRFPANQLLTLWLAPGVGWVQRVTVITADTPLGVFRQTVTERLSSFTLSN</sequence>
<reference evidence="1 2" key="1">
    <citation type="journal article" date="2016" name="C (Basel)">
        <title>Selective Growth of and Electricity Production by Marine Exoelectrogenic Bacteria in Self-Aggregated Hydrogel of Microbially Reduced Graphene Oxide.</title>
        <authorList>
            <person name="Yoshida N."/>
            <person name="Goto Y."/>
            <person name="Miyata Y."/>
        </authorList>
    </citation>
    <scope>NUCLEOTIDE SEQUENCE [LARGE SCALE GENOMIC DNA]</scope>
    <source>
        <strain evidence="1 2">NIT-T3</strain>
    </source>
</reference>
<organism evidence="1 2">
    <name type="scientific">Desulfuromonas versatilis</name>
    <dbReference type="NCBI Taxonomy" id="2802975"/>
    <lineage>
        <taxon>Bacteria</taxon>
        <taxon>Pseudomonadati</taxon>
        <taxon>Thermodesulfobacteriota</taxon>
        <taxon>Desulfuromonadia</taxon>
        <taxon>Desulfuromonadales</taxon>
        <taxon>Desulfuromonadaceae</taxon>
        <taxon>Desulfuromonas</taxon>
    </lineage>
</organism>
<evidence type="ECO:0000313" key="1">
    <source>
        <dbReference type="EMBL" id="BCR03436.1"/>
    </source>
</evidence>
<accession>A0ABM8HP74</accession>
<dbReference type="Proteomes" id="UP001319827">
    <property type="component" value="Chromosome"/>
</dbReference>
<proteinExistence type="predicted"/>